<evidence type="ECO:0000313" key="2">
    <source>
        <dbReference type="EMBL" id="EPH44245.1"/>
    </source>
</evidence>
<feature type="region of interest" description="Disordered" evidence="1">
    <location>
        <begin position="1"/>
        <end position="41"/>
    </location>
</feature>
<evidence type="ECO:0000313" key="3">
    <source>
        <dbReference type="Proteomes" id="UP000014629"/>
    </source>
</evidence>
<keyword evidence="3" id="KW-1185">Reference proteome</keyword>
<organism evidence="2 3">
    <name type="scientific">Streptomyces aurantiacus JA 4570</name>
    <dbReference type="NCBI Taxonomy" id="1286094"/>
    <lineage>
        <taxon>Bacteria</taxon>
        <taxon>Bacillati</taxon>
        <taxon>Actinomycetota</taxon>
        <taxon>Actinomycetes</taxon>
        <taxon>Kitasatosporales</taxon>
        <taxon>Streptomycetaceae</taxon>
        <taxon>Streptomyces</taxon>
        <taxon>Streptomyces aurantiacus group</taxon>
    </lineage>
</organism>
<gene>
    <name evidence="2" type="ORF">STRAU_2685</name>
</gene>
<dbReference type="PATRIC" id="fig|1286094.4.peg.2660"/>
<sequence>MTRAPGVAGHEHDGATGQFRVLGGGDSGEPVHSDGAFLKFD</sequence>
<dbReference type="AlphaFoldDB" id="S4A0K4"/>
<reference evidence="2 3" key="1">
    <citation type="submission" date="2013-02" db="EMBL/GenBank/DDBJ databases">
        <title>Draft Genome Sequence of Streptomyces aurantiacus, Which Produces Setomimycin.</title>
        <authorList>
            <person name="Gruening B.A."/>
            <person name="Praeg A."/>
            <person name="Erxleben A."/>
            <person name="Guenther S."/>
            <person name="Mueller M."/>
        </authorList>
    </citation>
    <scope>NUCLEOTIDE SEQUENCE [LARGE SCALE GENOMIC DNA]</scope>
    <source>
        <strain evidence="2 3">JA 4570</strain>
    </source>
</reference>
<comment type="caution">
    <text evidence="2">The sequence shown here is derived from an EMBL/GenBank/DDBJ whole genome shotgun (WGS) entry which is preliminary data.</text>
</comment>
<dbReference type="EMBL" id="AOPZ01000109">
    <property type="protein sequence ID" value="EPH44245.1"/>
    <property type="molecule type" value="Genomic_DNA"/>
</dbReference>
<accession>S4A0K4</accession>
<dbReference type="Proteomes" id="UP000014629">
    <property type="component" value="Unassembled WGS sequence"/>
</dbReference>
<proteinExistence type="predicted"/>
<evidence type="ECO:0000256" key="1">
    <source>
        <dbReference type="SAM" id="MobiDB-lite"/>
    </source>
</evidence>
<protein>
    <submittedName>
        <fullName evidence="2">Uncharacterized protein</fullName>
    </submittedName>
</protein>
<name>S4A0K4_9ACTN</name>